<protein>
    <submittedName>
        <fullName evidence="2">Uncharacterized protein</fullName>
    </submittedName>
</protein>
<proteinExistence type="predicted"/>
<name>A0A8T0IAM8_CERPU</name>
<feature type="chain" id="PRO_5035788879" evidence="1">
    <location>
        <begin position="27"/>
        <end position="69"/>
    </location>
</feature>
<evidence type="ECO:0000313" key="2">
    <source>
        <dbReference type="EMBL" id="KAG0579553.1"/>
    </source>
</evidence>
<evidence type="ECO:0000313" key="3">
    <source>
        <dbReference type="Proteomes" id="UP000822688"/>
    </source>
</evidence>
<gene>
    <name evidence="2" type="ORF">KC19_4G106200</name>
</gene>
<organism evidence="2 3">
    <name type="scientific">Ceratodon purpureus</name>
    <name type="common">Fire moss</name>
    <name type="synonym">Dicranum purpureum</name>
    <dbReference type="NCBI Taxonomy" id="3225"/>
    <lineage>
        <taxon>Eukaryota</taxon>
        <taxon>Viridiplantae</taxon>
        <taxon>Streptophyta</taxon>
        <taxon>Embryophyta</taxon>
        <taxon>Bryophyta</taxon>
        <taxon>Bryophytina</taxon>
        <taxon>Bryopsida</taxon>
        <taxon>Dicranidae</taxon>
        <taxon>Pseudoditrichales</taxon>
        <taxon>Ditrichaceae</taxon>
        <taxon>Ceratodon</taxon>
    </lineage>
</organism>
<keyword evidence="3" id="KW-1185">Reference proteome</keyword>
<evidence type="ECO:0000256" key="1">
    <source>
        <dbReference type="SAM" id="SignalP"/>
    </source>
</evidence>
<keyword evidence="1" id="KW-0732">Signal</keyword>
<accession>A0A8T0IAM8</accession>
<feature type="signal peptide" evidence="1">
    <location>
        <begin position="1"/>
        <end position="26"/>
    </location>
</feature>
<reference evidence="2" key="1">
    <citation type="submission" date="2020-06" db="EMBL/GenBank/DDBJ databases">
        <title>WGS assembly of Ceratodon purpureus strain R40.</title>
        <authorList>
            <person name="Carey S.B."/>
            <person name="Jenkins J."/>
            <person name="Shu S."/>
            <person name="Lovell J.T."/>
            <person name="Sreedasyam A."/>
            <person name="Maumus F."/>
            <person name="Tiley G.P."/>
            <person name="Fernandez-Pozo N."/>
            <person name="Barry K."/>
            <person name="Chen C."/>
            <person name="Wang M."/>
            <person name="Lipzen A."/>
            <person name="Daum C."/>
            <person name="Saski C.A."/>
            <person name="Payton A.C."/>
            <person name="Mcbreen J.C."/>
            <person name="Conrad R.E."/>
            <person name="Kollar L.M."/>
            <person name="Olsson S."/>
            <person name="Huttunen S."/>
            <person name="Landis J.B."/>
            <person name="Wickett N.J."/>
            <person name="Johnson M.G."/>
            <person name="Rensing S.A."/>
            <person name="Grimwood J."/>
            <person name="Schmutz J."/>
            <person name="Mcdaniel S.F."/>
        </authorList>
    </citation>
    <scope>NUCLEOTIDE SEQUENCE</scope>
    <source>
        <strain evidence="2">R40</strain>
    </source>
</reference>
<comment type="caution">
    <text evidence="2">The sequence shown here is derived from an EMBL/GenBank/DDBJ whole genome shotgun (WGS) entry which is preliminary data.</text>
</comment>
<dbReference type="AlphaFoldDB" id="A0A8T0IAM8"/>
<dbReference type="Proteomes" id="UP000822688">
    <property type="component" value="Chromosome 4"/>
</dbReference>
<sequence length="69" mass="7521">MGRHRSAHRQWRRRAGFGAGMVVAGMLELTCDDVGGCSSSSSSCRSRDSAATIRELPQKEATGMCWPTY</sequence>
<dbReference type="EMBL" id="CM026424">
    <property type="protein sequence ID" value="KAG0579553.1"/>
    <property type="molecule type" value="Genomic_DNA"/>
</dbReference>